<proteinExistence type="predicted"/>
<dbReference type="OrthoDB" id="7511324at2"/>
<keyword evidence="3" id="KW-1185">Reference proteome</keyword>
<evidence type="ECO:0000313" key="3">
    <source>
        <dbReference type="Proteomes" id="UP000094626"/>
    </source>
</evidence>
<evidence type="ECO:0000259" key="1">
    <source>
        <dbReference type="SMART" id="SM00760"/>
    </source>
</evidence>
<accession>A0A1D8A518</accession>
<dbReference type="Gene3D" id="1.10.1750.10">
    <property type="match status" value="1"/>
</dbReference>
<dbReference type="GO" id="GO:0043565">
    <property type="term" value="F:sequence-specific DNA binding"/>
    <property type="evidence" value="ECO:0007669"/>
    <property type="project" value="InterPro"/>
</dbReference>
<dbReference type="InterPro" id="IPR010921">
    <property type="entry name" value="Trp_repressor/repl_initiator"/>
</dbReference>
<dbReference type="CDD" id="cd06571">
    <property type="entry name" value="Bac_DnaA_C"/>
    <property type="match status" value="1"/>
</dbReference>
<protein>
    <recommendedName>
        <fullName evidence="1">Chromosomal replication initiator DnaA C-terminal domain-containing protein</fullName>
    </recommendedName>
</protein>
<dbReference type="AlphaFoldDB" id="A0A1D8A518"/>
<gene>
    <name evidence="2" type="ORF">BES08_10925</name>
</gene>
<dbReference type="Pfam" id="PF08299">
    <property type="entry name" value="Bac_DnaA_C"/>
    <property type="match status" value="1"/>
</dbReference>
<dbReference type="InterPro" id="IPR013159">
    <property type="entry name" value="DnaA_C"/>
</dbReference>
<sequence length="256" mass="28844">MATAYTPQVYTTTEWFASSGFTDEEPSTANGYAQRLIRYIRDPSTVRARVMDRFSSAPPIENIRQWRSDWERLVEHRKSMRAPEEFQEEAGLSSDIPDEDPDEVFAQLAAHIVVDPFTLPVPAAPAPAAEFAPPGRSMDDEPINTSARNHREVIERCARRFDLTAEALLGGSRKRPIARVRQFTAAVLRARGNSYPQVGRYLNDMDHSTVIHAVRATFFVNMRDPAFVTAWMAEAPCVTKFARSPQELDMLMGVRG</sequence>
<name>A0A1D8A518_9SPHN</name>
<dbReference type="SMART" id="SM00760">
    <property type="entry name" value="Bac_DnaA_C"/>
    <property type="match status" value="1"/>
</dbReference>
<feature type="domain" description="Chromosomal replication initiator DnaA C-terminal" evidence="1">
    <location>
        <begin position="149"/>
        <end position="217"/>
    </location>
</feature>
<dbReference type="Proteomes" id="UP000094626">
    <property type="component" value="Chromosome"/>
</dbReference>
<reference evidence="3" key="1">
    <citation type="journal article" date="2017" name="J. Biotechnol.">
        <title>Complete genome sequence of Novosphingobium resinovorum SA1, a versatile xenobiotic-degrading bacterium capable of utilizing sulfanilic acid.</title>
        <authorList>
            <person name="Hegedus B."/>
            <person name="Kos P.B."/>
            <person name="Balint B."/>
            <person name="Maroti G."/>
            <person name="Gan H.M."/>
            <person name="Perei K."/>
            <person name="Rakhely G."/>
        </authorList>
    </citation>
    <scope>NUCLEOTIDE SEQUENCE [LARGE SCALE GENOMIC DNA]</scope>
    <source>
        <strain evidence="3">SA1</strain>
    </source>
</reference>
<organism evidence="2 3">
    <name type="scientific">Novosphingobium resinovorum</name>
    <dbReference type="NCBI Taxonomy" id="158500"/>
    <lineage>
        <taxon>Bacteria</taxon>
        <taxon>Pseudomonadati</taxon>
        <taxon>Pseudomonadota</taxon>
        <taxon>Alphaproteobacteria</taxon>
        <taxon>Sphingomonadales</taxon>
        <taxon>Sphingomonadaceae</taxon>
        <taxon>Novosphingobium</taxon>
    </lineage>
</organism>
<dbReference type="GO" id="GO:0005524">
    <property type="term" value="F:ATP binding"/>
    <property type="evidence" value="ECO:0007669"/>
    <property type="project" value="InterPro"/>
</dbReference>
<dbReference type="EMBL" id="CP017075">
    <property type="protein sequence ID" value="AOR77205.1"/>
    <property type="molecule type" value="Genomic_DNA"/>
</dbReference>
<dbReference type="GO" id="GO:0006270">
    <property type="term" value="P:DNA replication initiation"/>
    <property type="evidence" value="ECO:0007669"/>
    <property type="project" value="InterPro"/>
</dbReference>
<dbReference type="GO" id="GO:0006275">
    <property type="term" value="P:regulation of DNA replication"/>
    <property type="evidence" value="ECO:0007669"/>
    <property type="project" value="InterPro"/>
</dbReference>
<dbReference type="KEGG" id="nre:BES08_10925"/>
<dbReference type="SUPFAM" id="SSF48295">
    <property type="entry name" value="TrpR-like"/>
    <property type="match status" value="1"/>
</dbReference>
<dbReference type="RefSeq" id="WP_069708273.1">
    <property type="nucleotide sequence ID" value="NZ_CP017075.1"/>
</dbReference>
<evidence type="ECO:0000313" key="2">
    <source>
        <dbReference type="EMBL" id="AOR77205.1"/>
    </source>
</evidence>